<evidence type="ECO:0000256" key="7">
    <source>
        <dbReference type="ARBA" id="ARBA00037539"/>
    </source>
</evidence>
<dbReference type="SUPFAM" id="SSF57716">
    <property type="entry name" value="Glucocorticoid receptor-like (DNA-binding domain)"/>
    <property type="match status" value="1"/>
</dbReference>
<dbReference type="PANTHER" id="PTHR47172">
    <property type="entry name" value="OS01G0976800 PROTEIN"/>
    <property type="match status" value="1"/>
</dbReference>
<keyword evidence="3" id="KW-0862">Zinc</keyword>
<organism evidence="12">
    <name type="scientific">Micromonas pusilla (strain CCMP1545)</name>
    <name type="common">Picoplanktonic green alga</name>
    <dbReference type="NCBI Taxonomy" id="564608"/>
    <lineage>
        <taxon>Eukaryota</taxon>
        <taxon>Viridiplantae</taxon>
        <taxon>Chlorophyta</taxon>
        <taxon>Mamiellophyceae</taxon>
        <taxon>Mamiellales</taxon>
        <taxon>Mamiellaceae</taxon>
        <taxon>Micromonas</taxon>
    </lineage>
</organism>
<evidence type="ECO:0000259" key="10">
    <source>
        <dbReference type="PROSITE" id="PS50114"/>
    </source>
</evidence>
<evidence type="ECO:0000313" key="12">
    <source>
        <dbReference type="Proteomes" id="UP000001876"/>
    </source>
</evidence>
<accession>C1N502</accession>
<dbReference type="InterPro" id="IPR000679">
    <property type="entry name" value="Znf_GATA"/>
</dbReference>
<keyword evidence="12" id="KW-1185">Reference proteome</keyword>
<dbReference type="InterPro" id="IPR013088">
    <property type="entry name" value="Znf_NHR/GATA"/>
</dbReference>
<evidence type="ECO:0000256" key="1">
    <source>
        <dbReference type="ARBA" id="ARBA00022723"/>
    </source>
</evidence>
<sequence length="727" mass="75944">MKRRRPQPRIATKGTTSGGGGAVRSSDDVPLARASAPLGERDAVVQSGDGDDDAVADSNDSPVSTAAAPPSSQSADDGARAAAAIPPLDPSGDGDLAPCAGKVCFNCRRQKTPQWRPGPAGPRTLCNACWSRVRAAAPEYKEKEKERLAALHIVRMAEPEFKEKKKKQDTAYRAEPGSKEKQKKRDDARAAAPGSKEKKKKQDDARRANELREIVAAAKAALAPSSLAPSSLAPSSLATVVSNVGGVRSAESAATAKTTSATRADADSNKENIVPTPSVRVIRPSGAGSDTTAAIVRVDHAKAATPPKSLAGFGDQLMAQRGVGGDERFRRNVTLVEDESGSWIPLMTKKDGKTPSGVFAVQRECYGLDPPTEDGAEKLNVFIAGFCSKLADEGWQISSNTYILFGCAAADRLRVDVSWALTRTVTTFREARRVCDDAAGNRLDEIKLLNNEFIADTTNFLAAVGDVINTSDAGLSDDARASLIAGLEEAKAVVKAVVDEGVSVSAAAGAGIASGAGVASGASGAGVASGTNGLSSPASSLTPAGPIARKKLGVMLAEVRVLEKKAVILKTLAEGGEDKTLTNKRNSLQSAVDAVARARAADVLDDHTELGLSTGSTSATHEDKKSYACRLKVMLYAEVSCTCGIYVHAIGKKFDVLKFAPQSAVGDMYVMTKALSRGDYKHRSASCGEHVSLMIDLEDNGDCSVAHAEKFARAANKAYGACAHLLR</sequence>
<dbReference type="Proteomes" id="UP000001876">
    <property type="component" value="Unassembled WGS sequence"/>
</dbReference>
<feature type="region of interest" description="Disordered" evidence="9">
    <location>
        <begin position="1"/>
        <end position="95"/>
    </location>
</feature>
<keyword evidence="4" id="KW-0805">Transcription regulation</keyword>
<feature type="region of interest" description="Disordered" evidence="9">
    <location>
        <begin position="157"/>
        <end position="207"/>
    </location>
</feature>
<proteinExistence type="inferred from homology"/>
<dbReference type="PANTHER" id="PTHR47172:SF24">
    <property type="entry name" value="GATA ZINC FINGER DOMAIN-CONTAINING PROTEIN 14-RELATED"/>
    <property type="match status" value="1"/>
</dbReference>
<dbReference type="EMBL" id="GG663747">
    <property type="protein sequence ID" value="EEH53024.1"/>
    <property type="molecule type" value="Genomic_DNA"/>
</dbReference>
<evidence type="ECO:0000256" key="6">
    <source>
        <dbReference type="ARBA" id="ARBA00024019"/>
    </source>
</evidence>
<dbReference type="STRING" id="564608.C1N502"/>
<keyword evidence="5" id="KW-0804">Transcription</keyword>
<dbReference type="KEGG" id="mpp:MICPUCDRAFT_52743"/>
<dbReference type="GO" id="GO:0006355">
    <property type="term" value="P:regulation of DNA-templated transcription"/>
    <property type="evidence" value="ECO:0007669"/>
    <property type="project" value="InterPro"/>
</dbReference>
<dbReference type="eggNOG" id="KOG1601">
    <property type="taxonomic scope" value="Eukaryota"/>
</dbReference>
<feature type="compositionally biased region" description="Low complexity" evidence="9">
    <location>
        <begin position="56"/>
        <end position="86"/>
    </location>
</feature>
<comment type="similarity">
    <text evidence="6">Belongs to the type IV zinc-finger family. Class B subfamily.</text>
</comment>
<dbReference type="AlphaFoldDB" id="C1N502"/>
<name>C1N502_MICPC</name>
<dbReference type="PROSITE" id="PS50114">
    <property type="entry name" value="GATA_ZN_FINGER_2"/>
    <property type="match status" value="1"/>
</dbReference>
<dbReference type="SMART" id="SM00401">
    <property type="entry name" value="ZnF_GATA"/>
    <property type="match status" value="1"/>
</dbReference>
<dbReference type="GeneID" id="9688525"/>
<dbReference type="Gene3D" id="3.30.50.10">
    <property type="entry name" value="Erythroid Transcription Factor GATA-1, subunit A"/>
    <property type="match status" value="1"/>
</dbReference>
<evidence type="ECO:0000256" key="8">
    <source>
        <dbReference type="PROSITE-ProRule" id="PRU00094"/>
    </source>
</evidence>
<evidence type="ECO:0000256" key="4">
    <source>
        <dbReference type="ARBA" id="ARBA00023015"/>
    </source>
</evidence>
<dbReference type="GO" id="GO:0043565">
    <property type="term" value="F:sequence-specific DNA binding"/>
    <property type="evidence" value="ECO:0007669"/>
    <property type="project" value="InterPro"/>
</dbReference>
<dbReference type="PROSITE" id="PS00344">
    <property type="entry name" value="GATA_ZN_FINGER_1"/>
    <property type="match status" value="1"/>
</dbReference>
<dbReference type="Pfam" id="PF00320">
    <property type="entry name" value="GATA"/>
    <property type="match status" value="1"/>
</dbReference>
<feature type="compositionally biased region" description="Basic and acidic residues" evidence="9">
    <location>
        <begin position="157"/>
        <end position="189"/>
    </location>
</feature>
<comment type="function">
    <text evidence="7">Transcriptional regulator that specifically binds 5'-GATA-3' or 5'-GAT-3' motifs within gene promoters.</text>
</comment>
<keyword evidence="1" id="KW-0479">Metal-binding</keyword>
<dbReference type="CDD" id="cd00202">
    <property type="entry name" value="ZnF_GATA"/>
    <property type="match status" value="1"/>
</dbReference>
<evidence type="ECO:0000256" key="3">
    <source>
        <dbReference type="ARBA" id="ARBA00022833"/>
    </source>
</evidence>
<reference evidence="11 12" key="1">
    <citation type="journal article" date="2009" name="Science">
        <title>Green evolution and dynamic adaptations revealed by genomes of the marine picoeukaryotes Micromonas.</title>
        <authorList>
            <person name="Worden A.Z."/>
            <person name="Lee J.H."/>
            <person name="Mock T."/>
            <person name="Rouze P."/>
            <person name="Simmons M.P."/>
            <person name="Aerts A.L."/>
            <person name="Allen A.E."/>
            <person name="Cuvelier M.L."/>
            <person name="Derelle E."/>
            <person name="Everett M.V."/>
            <person name="Foulon E."/>
            <person name="Grimwood J."/>
            <person name="Gundlach H."/>
            <person name="Henrissat B."/>
            <person name="Napoli C."/>
            <person name="McDonald S.M."/>
            <person name="Parker M.S."/>
            <person name="Rombauts S."/>
            <person name="Salamov A."/>
            <person name="Von Dassow P."/>
            <person name="Badger J.H."/>
            <person name="Coutinho P.M."/>
            <person name="Demir E."/>
            <person name="Dubchak I."/>
            <person name="Gentemann C."/>
            <person name="Eikrem W."/>
            <person name="Gready J.E."/>
            <person name="John U."/>
            <person name="Lanier W."/>
            <person name="Lindquist E.A."/>
            <person name="Lucas S."/>
            <person name="Mayer K.F."/>
            <person name="Moreau H."/>
            <person name="Not F."/>
            <person name="Otillar R."/>
            <person name="Panaud O."/>
            <person name="Pangilinan J."/>
            <person name="Paulsen I."/>
            <person name="Piegu B."/>
            <person name="Poliakov A."/>
            <person name="Robbens S."/>
            <person name="Schmutz J."/>
            <person name="Toulza E."/>
            <person name="Wyss T."/>
            <person name="Zelensky A."/>
            <person name="Zhou K."/>
            <person name="Armbrust E.V."/>
            <person name="Bhattacharya D."/>
            <person name="Goodenough U.W."/>
            <person name="Van de Peer Y."/>
            <person name="Grigoriev I.V."/>
        </authorList>
    </citation>
    <scope>NUCLEOTIDE SEQUENCE [LARGE SCALE GENOMIC DNA]</scope>
    <source>
        <strain evidence="11 12">CCMP1545</strain>
    </source>
</reference>
<gene>
    <name evidence="11" type="ORF">MICPUCDRAFT_52743</name>
</gene>
<evidence type="ECO:0000313" key="11">
    <source>
        <dbReference type="EMBL" id="EEH53024.1"/>
    </source>
</evidence>
<keyword evidence="2 8" id="KW-0863">Zinc-finger</keyword>
<dbReference type="OrthoDB" id="2162994at2759"/>
<evidence type="ECO:0000256" key="9">
    <source>
        <dbReference type="SAM" id="MobiDB-lite"/>
    </source>
</evidence>
<evidence type="ECO:0000256" key="2">
    <source>
        <dbReference type="ARBA" id="ARBA00022771"/>
    </source>
</evidence>
<dbReference type="GO" id="GO:0008270">
    <property type="term" value="F:zinc ion binding"/>
    <property type="evidence" value="ECO:0007669"/>
    <property type="project" value="UniProtKB-KW"/>
</dbReference>
<dbReference type="RefSeq" id="XP_003063085.1">
    <property type="nucleotide sequence ID" value="XM_003063039.1"/>
</dbReference>
<evidence type="ECO:0000256" key="5">
    <source>
        <dbReference type="ARBA" id="ARBA00023163"/>
    </source>
</evidence>
<feature type="domain" description="GATA-type" evidence="10">
    <location>
        <begin position="98"/>
        <end position="129"/>
    </location>
</feature>
<protein>
    <submittedName>
        <fullName evidence="11">Predicted protein</fullName>
    </submittedName>
</protein>